<evidence type="ECO:0000313" key="2">
    <source>
        <dbReference type="EMBL" id="OZI30003.1"/>
    </source>
</evidence>
<dbReference type="PANTHER" id="PTHR43976:SF9">
    <property type="entry name" value="OXIDOREDUCTASE"/>
    <property type="match status" value="1"/>
</dbReference>
<dbReference type="InterPro" id="IPR051911">
    <property type="entry name" value="SDR_oxidoreductase"/>
</dbReference>
<accession>A0A261S0G6</accession>
<evidence type="ECO:0000313" key="3">
    <source>
        <dbReference type="Proteomes" id="UP000216020"/>
    </source>
</evidence>
<reference evidence="3" key="1">
    <citation type="submission" date="2017-05" db="EMBL/GenBank/DDBJ databases">
        <title>Complete and WGS of Bordetella genogroups.</title>
        <authorList>
            <person name="Spilker T."/>
            <person name="Lipuma J."/>
        </authorList>
    </citation>
    <scope>NUCLEOTIDE SEQUENCE [LARGE SCALE GENOMIC DNA]</scope>
    <source>
        <strain evidence="3">AU16122</strain>
    </source>
</reference>
<dbReference type="Gene3D" id="3.40.50.720">
    <property type="entry name" value="NAD(P)-binding Rossmann-like Domain"/>
    <property type="match status" value="1"/>
</dbReference>
<dbReference type="AlphaFoldDB" id="A0A261S0G6"/>
<dbReference type="OrthoDB" id="9789083at2"/>
<evidence type="ECO:0000256" key="1">
    <source>
        <dbReference type="SAM" id="MobiDB-lite"/>
    </source>
</evidence>
<proteinExistence type="predicted"/>
<organism evidence="2 3">
    <name type="scientific">Bordetella genomosp. 10</name>
    <dbReference type="NCBI Taxonomy" id="1416804"/>
    <lineage>
        <taxon>Bacteria</taxon>
        <taxon>Pseudomonadati</taxon>
        <taxon>Pseudomonadota</taxon>
        <taxon>Betaproteobacteria</taxon>
        <taxon>Burkholderiales</taxon>
        <taxon>Alcaligenaceae</taxon>
        <taxon>Bordetella</taxon>
    </lineage>
</organism>
<name>A0A261S0G6_9BORD</name>
<dbReference type="EMBL" id="NEVM01000005">
    <property type="protein sequence ID" value="OZI30003.1"/>
    <property type="molecule type" value="Genomic_DNA"/>
</dbReference>
<dbReference type="InterPro" id="IPR036291">
    <property type="entry name" value="NAD(P)-bd_dom_sf"/>
</dbReference>
<protein>
    <submittedName>
        <fullName evidence="2">Uncharacterized protein</fullName>
    </submittedName>
</protein>
<dbReference type="Proteomes" id="UP000216020">
    <property type="component" value="Unassembled WGS sequence"/>
</dbReference>
<sequence length="94" mass="10250">MLAQAGLLDVVVHNAGHLVIGYVEAFTAADIAHLFDVNVLGAQRVNRAVPSHVRARRHGTLLYVGRRSNRAHRAPHPPGHDPHALRPTPDHQQG</sequence>
<gene>
    <name evidence="2" type="ORF">CAL29_18160</name>
</gene>
<comment type="caution">
    <text evidence="2">The sequence shown here is derived from an EMBL/GenBank/DDBJ whole genome shotgun (WGS) entry which is preliminary data.</text>
</comment>
<keyword evidence="3" id="KW-1185">Reference proteome</keyword>
<dbReference type="SUPFAM" id="SSF51735">
    <property type="entry name" value="NAD(P)-binding Rossmann-fold domains"/>
    <property type="match status" value="1"/>
</dbReference>
<dbReference type="PANTHER" id="PTHR43976">
    <property type="entry name" value="SHORT CHAIN DEHYDROGENASE"/>
    <property type="match status" value="1"/>
</dbReference>
<feature type="region of interest" description="Disordered" evidence="1">
    <location>
        <begin position="66"/>
        <end position="94"/>
    </location>
</feature>